<accession>A0AAV4P8D9</accession>
<protein>
    <submittedName>
        <fullName evidence="4">Aggregate spidroin 1A variant 1</fullName>
    </submittedName>
</protein>
<proteinExistence type="predicted"/>
<keyword evidence="5" id="KW-1185">Reference proteome</keyword>
<sequence length="269" mass="29174">MGWISHVVVFLCLVGTQVTKAYPQNYQPGIGVVQNDPLLDEKTGENFANVFAQSLEQCGAFTYQEAQEYKEIIEVLTRAFGSFPDLQKAPPGVLKATAAGFASAVAERTAADVGPDGDLMPKTHCVIQALRKCFIVTTGVTNPYFISEVEKLIEVFYLTNGIQYKPIYAPPPPQEQQNLGGGVQGDGYAPNENLREAAPSDPLGRAVHGKKKQPSSDLGGIISGIFGGGKKSSGTTYYTYSTESYYTGSYETYETESYTTGSYETYETN</sequence>
<gene>
    <name evidence="4" type="primary">AgSp1A1</name>
    <name evidence="4" type="ORF">CEXT_900131</name>
</gene>
<evidence type="ECO:0000313" key="4">
    <source>
        <dbReference type="EMBL" id="GIX92850.1"/>
    </source>
</evidence>
<feature type="chain" id="PRO_5043663283" evidence="2">
    <location>
        <begin position="22"/>
        <end position="269"/>
    </location>
</feature>
<dbReference type="AlphaFoldDB" id="A0AAV4P8D9"/>
<feature type="region of interest" description="Disordered" evidence="1">
    <location>
        <begin position="168"/>
        <end position="215"/>
    </location>
</feature>
<feature type="domain" description="Spidroin N-terminal" evidence="3">
    <location>
        <begin position="40"/>
        <end position="156"/>
    </location>
</feature>
<feature type="non-terminal residue" evidence="4">
    <location>
        <position position="269"/>
    </location>
</feature>
<reference evidence="4 5" key="1">
    <citation type="submission" date="2021-06" db="EMBL/GenBank/DDBJ databases">
        <title>Caerostris extrusa draft genome.</title>
        <authorList>
            <person name="Kono N."/>
            <person name="Arakawa K."/>
        </authorList>
    </citation>
    <scope>NUCLEOTIDE SEQUENCE [LARGE SCALE GENOMIC DNA]</scope>
</reference>
<evidence type="ECO:0000313" key="5">
    <source>
        <dbReference type="Proteomes" id="UP001054945"/>
    </source>
</evidence>
<comment type="caution">
    <text evidence="4">The sequence shown here is derived from an EMBL/GenBank/DDBJ whole genome shotgun (WGS) entry which is preliminary data.</text>
</comment>
<feature type="signal peptide" evidence="2">
    <location>
        <begin position="1"/>
        <end position="21"/>
    </location>
</feature>
<dbReference type="Gene3D" id="1.10.274.70">
    <property type="match status" value="1"/>
</dbReference>
<dbReference type="Proteomes" id="UP001054945">
    <property type="component" value="Unassembled WGS sequence"/>
</dbReference>
<evidence type="ECO:0000259" key="3">
    <source>
        <dbReference type="Pfam" id="PF16763"/>
    </source>
</evidence>
<dbReference type="EMBL" id="BPLR01021719">
    <property type="protein sequence ID" value="GIX92850.1"/>
    <property type="molecule type" value="Genomic_DNA"/>
</dbReference>
<name>A0AAV4P8D9_CAEEX</name>
<evidence type="ECO:0000256" key="1">
    <source>
        <dbReference type="SAM" id="MobiDB-lite"/>
    </source>
</evidence>
<organism evidence="4 5">
    <name type="scientific">Caerostris extrusa</name>
    <name type="common">Bark spider</name>
    <name type="synonym">Caerostris bankana</name>
    <dbReference type="NCBI Taxonomy" id="172846"/>
    <lineage>
        <taxon>Eukaryota</taxon>
        <taxon>Metazoa</taxon>
        <taxon>Ecdysozoa</taxon>
        <taxon>Arthropoda</taxon>
        <taxon>Chelicerata</taxon>
        <taxon>Arachnida</taxon>
        <taxon>Araneae</taxon>
        <taxon>Araneomorphae</taxon>
        <taxon>Entelegynae</taxon>
        <taxon>Araneoidea</taxon>
        <taxon>Araneidae</taxon>
        <taxon>Caerostris</taxon>
    </lineage>
</organism>
<evidence type="ECO:0000256" key="2">
    <source>
        <dbReference type="SAM" id="SignalP"/>
    </source>
</evidence>
<keyword evidence="2" id="KW-0732">Signal</keyword>
<dbReference type="InterPro" id="IPR031913">
    <property type="entry name" value="Spidroin_N"/>
</dbReference>
<dbReference type="InterPro" id="IPR038243">
    <property type="entry name" value="Spidroin_N_sf"/>
</dbReference>
<dbReference type="Pfam" id="PF16763">
    <property type="entry name" value="Spidroin_N"/>
    <property type="match status" value="1"/>
</dbReference>